<dbReference type="Pfam" id="PF02666">
    <property type="entry name" value="PS_Dcarbxylase"/>
    <property type="match status" value="1"/>
</dbReference>
<keyword evidence="1 11" id="KW-1003">Cell membrane</keyword>
<comment type="pathway">
    <text evidence="11">Phospholipid metabolism; phosphatidylethanolamine biosynthesis; phosphatidylethanolamine from CDP-diacylglycerol: step 2/2.</text>
</comment>
<evidence type="ECO:0000256" key="6">
    <source>
        <dbReference type="ARBA" id="ARBA00023145"/>
    </source>
</evidence>
<dbReference type="PANTHER" id="PTHR35809">
    <property type="entry name" value="ARCHAETIDYLSERINE DECARBOXYLASE PROENZYME-RELATED"/>
    <property type="match status" value="1"/>
</dbReference>
<dbReference type="InterPro" id="IPR003817">
    <property type="entry name" value="PS_Dcarbxylase"/>
</dbReference>
<keyword evidence="10 11" id="KW-0670">Pyruvate</keyword>
<evidence type="ECO:0000256" key="11">
    <source>
        <dbReference type="HAMAP-Rule" id="MF_00664"/>
    </source>
</evidence>
<dbReference type="GO" id="GO:0004609">
    <property type="term" value="F:phosphatidylserine decarboxylase activity"/>
    <property type="evidence" value="ECO:0007669"/>
    <property type="project" value="UniProtKB-EC"/>
</dbReference>
<feature type="active site" description="Schiff-base intermediate with substrate; via pyruvic acid" evidence="11">
    <location>
        <position position="177"/>
    </location>
</feature>
<evidence type="ECO:0000256" key="9">
    <source>
        <dbReference type="ARBA" id="ARBA00023264"/>
    </source>
</evidence>
<protein>
    <recommendedName>
        <fullName evidence="11">Phosphatidylserine decarboxylase proenzyme</fullName>
        <ecNumber evidence="11">4.1.1.65</ecNumber>
    </recommendedName>
    <component>
        <recommendedName>
            <fullName evidence="11">Phosphatidylserine decarboxylase alpha chain</fullName>
        </recommendedName>
    </component>
    <component>
        <recommendedName>
            <fullName evidence="11">Phosphatidylserine decarboxylase beta chain</fullName>
        </recommendedName>
    </component>
</protein>
<dbReference type="NCBIfam" id="NF003678">
    <property type="entry name" value="PRK05305.1-2"/>
    <property type="match status" value="1"/>
</dbReference>
<feature type="chain" id="PRO_5044924624" description="Phosphatidylserine decarboxylase beta chain" evidence="11">
    <location>
        <begin position="1"/>
        <end position="176"/>
    </location>
</feature>
<keyword evidence="15" id="KW-1185">Reference proteome</keyword>
<dbReference type="HAMAP" id="MF_00664">
    <property type="entry name" value="PS_decarb_PSD_A"/>
    <property type="match status" value="1"/>
</dbReference>
<comment type="caution">
    <text evidence="14">The sequence shown here is derived from an EMBL/GenBank/DDBJ whole genome shotgun (WGS) entry which is preliminary data.</text>
</comment>
<keyword evidence="2 11" id="KW-0444">Lipid biosynthesis</keyword>
<evidence type="ECO:0000256" key="10">
    <source>
        <dbReference type="ARBA" id="ARBA00023317"/>
    </source>
</evidence>
<comment type="cofactor">
    <cofactor evidence="11">
        <name>pyruvate</name>
        <dbReference type="ChEBI" id="CHEBI:15361"/>
    </cofactor>
    <text evidence="11">Binds 1 pyruvoyl group covalently per subunit.</text>
</comment>
<evidence type="ECO:0000256" key="4">
    <source>
        <dbReference type="ARBA" id="ARBA00023098"/>
    </source>
</evidence>
<comment type="function">
    <text evidence="11">Catalyzes the formation of phosphatidylethanolamine (PtdEtn) from phosphatidylserine (PtdSer).</text>
</comment>
<dbReference type="RefSeq" id="WP_218250748.1">
    <property type="nucleotide sequence ID" value="NZ_JABXWD010000008.1"/>
</dbReference>
<evidence type="ECO:0000256" key="1">
    <source>
        <dbReference type="ARBA" id="ARBA00022475"/>
    </source>
</evidence>
<keyword evidence="4 11" id="KW-0443">Lipid metabolism</keyword>
<name>A0ABS6RU21_9BACT</name>
<keyword evidence="9 11" id="KW-1208">Phospholipid metabolism</keyword>
<keyword evidence="13" id="KW-1133">Transmembrane helix</keyword>
<comment type="subunit">
    <text evidence="11">Heterodimer of a large membrane-associated beta subunit and a small pyruvoyl-containing alpha subunit.</text>
</comment>
<feature type="modified residue" description="Pyruvic acid (Ser); by autocatalysis" evidence="11">
    <location>
        <position position="177"/>
    </location>
</feature>
<keyword evidence="5 11" id="KW-0472">Membrane</keyword>
<evidence type="ECO:0000313" key="15">
    <source>
        <dbReference type="Proteomes" id="UP001196980"/>
    </source>
</evidence>
<evidence type="ECO:0000256" key="2">
    <source>
        <dbReference type="ARBA" id="ARBA00022516"/>
    </source>
</evidence>
<evidence type="ECO:0000313" key="14">
    <source>
        <dbReference type="EMBL" id="MBV6340126.1"/>
    </source>
</evidence>
<comment type="PTM">
    <text evidence="11">Is synthesized initially as an inactive proenzyme. Formation of the active enzyme involves a self-maturation process in which the active site pyruvoyl group is generated from an internal serine residue via an autocatalytic post-translational modification. Two non-identical subunits are generated from the proenzyme in this reaction, and the pyruvate is formed at the N-terminus of the alpha chain, which is derived from the carboxyl end of the proenzyme. The post-translation cleavage follows an unusual pathway, termed non-hydrolytic serinolysis, in which the side chain hydroxyl group of the serine supplies its oxygen atom to form the C-terminus of the beta chain, while the remainder of the serine residue undergoes an oxidative deamination to produce ammonia and the pyruvoyl prosthetic group on the alpha chain.</text>
</comment>
<dbReference type="InterPro" id="IPR033175">
    <property type="entry name" value="PSD-A"/>
</dbReference>
<dbReference type="PANTHER" id="PTHR35809:SF1">
    <property type="entry name" value="ARCHAETIDYLSERINE DECARBOXYLASE PROENZYME-RELATED"/>
    <property type="match status" value="1"/>
</dbReference>
<evidence type="ECO:0000256" key="3">
    <source>
        <dbReference type="ARBA" id="ARBA00022793"/>
    </source>
</evidence>
<dbReference type="EC" id="4.1.1.65" evidence="11"/>
<gene>
    <name evidence="11" type="primary">psd</name>
    <name evidence="14" type="ORF">HWQ67_00875</name>
</gene>
<dbReference type="Proteomes" id="UP001196980">
    <property type="component" value="Unassembled WGS sequence"/>
</dbReference>
<keyword evidence="6 11" id="KW-0865">Zymogen</keyword>
<comment type="similarity">
    <text evidence="11">Belongs to the phosphatidylserine decarboxylase family. PSD-A subfamily.</text>
</comment>
<comment type="caution">
    <text evidence="11">Lacks conserved residue(s) required for the propagation of feature annotation.</text>
</comment>
<dbReference type="EMBL" id="JABXWD010000008">
    <property type="protein sequence ID" value="MBV6340126.1"/>
    <property type="molecule type" value="Genomic_DNA"/>
</dbReference>
<accession>A0ABS6RU21</accession>
<proteinExistence type="inferred from homology"/>
<feature type="transmembrane region" description="Helical" evidence="13">
    <location>
        <begin position="29"/>
        <end position="44"/>
    </location>
</feature>
<keyword evidence="8 11" id="KW-0456">Lyase</keyword>
<feature type="compositionally biased region" description="Polar residues" evidence="12">
    <location>
        <begin position="216"/>
        <end position="235"/>
    </location>
</feature>
<organism evidence="14 15">
    <name type="scientific">Candidatus Magnetobacterium casense</name>
    <dbReference type="NCBI Taxonomy" id="1455061"/>
    <lineage>
        <taxon>Bacteria</taxon>
        <taxon>Pseudomonadati</taxon>
        <taxon>Nitrospirota</taxon>
        <taxon>Thermodesulfovibrionia</taxon>
        <taxon>Thermodesulfovibrionales</taxon>
        <taxon>Candidatus Magnetobacteriaceae</taxon>
        <taxon>Candidatus Magnetobacterium</taxon>
    </lineage>
</organism>
<dbReference type="NCBIfam" id="NF003685">
    <property type="entry name" value="PRK05305.2-5"/>
    <property type="match status" value="1"/>
</dbReference>
<comment type="catalytic activity">
    <reaction evidence="11">
        <text>a 1,2-diacyl-sn-glycero-3-phospho-L-serine + H(+) = a 1,2-diacyl-sn-glycero-3-phosphoethanolamine + CO2</text>
        <dbReference type="Rhea" id="RHEA:20828"/>
        <dbReference type="ChEBI" id="CHEBI:15378"/>
        <dbReference type="ChEBI" id="CHEBI:16526"/>
        <dbReference type="ChEBI" id="CHEBI:57262"/>
        <dbReference type="ChEBI" id="CHEBI:64612"/>
        <dbReference type="EC" id="4.1.1.65"/>
    </reaction>
</comment>
<evidence type="ECO:0000256" key="8">
    <source>
        <dbReference type="ARBA" id="ARBA00023239"/>
    </source>
</evidence>
<feature type="transmembrane region" description="Helical" evidence="13">
    <location>
        <begin position="7"/>
        <end position="23"/>
    </location>
</feature>
<evidence type="ECO:0000256" key="7">
    <source>
        <dbReference type="ARBA" id="ARBA00023209"/>
    </source>
</evidence>
<sequence>MKFAPEGIPFFMAALILTIVVYWFTRHWITGLPVIILFFMFFFFRDPDRVTPSQADVIIAPADGKVIVIKQTFEKDYLKRDVQQFSIFMSPLNVHVNRAPFDGAVVSVKHTSGSFHKAYLDEASSNNENIAMVMATPMGDILLRQVAGSVARRAVCRVNPGDVLKKGQRFGIIKFSSRVDLYLPLEAQITAQVGDKLKAGETVIGRWSAAADPTKDNQGQPSIQAPGQIPQRTPS</sequence>
<comment type="subcellular location">
    <subcellularLocation>
        <location evidence="11">Cell membrane</location>
        <topology evidence="11">Peripheral membrane protein</topology>
    </subcellularLocation>
</comment>
<keyword evidence="3 11" id="KW-0210">Decarboxylase</keyword>
<reference evidence="14 15" key="1">
    <citation type="journal article" date="2020" name="J Geophys Res Biogeosci">
        <title>Magnetotaxis as an Adaptation to Enable Bacterial Shuttling of Microbial Sulfur and Sulfur Cycling Across Aquatic Oxic#Anoxic Interfaces.</title>
        <authorList>
            <person name="Li J."/>
            <person name="Liu P."/>
            <person name="Wang J."/>
            <person name="Roberts A.P."/>
            <person name="Pan Y."/>
        </authorList>
    </citation>
    <scope>NUCLEOTIDE SEQUENCE [LARGE SCALE GENOMIC DNA]</scope>
    <source>
        <strain evidence="14 15">MYR-1_YQ</strain>
    </source>
</reference>
<feature type="region of interest" description="Disordered" evidence="12">
    <location>
        <begin position="208"/>
        <end position="235"/>
    </location>
</feature>
<evidence type="ECO:0000256" key="12">
    <source>
        <dbReference type="SAM" id="MobiDB-lite"/>
    </source>
</evidence>
<keyword evidence="7 11" id="KW-0594">Phospholipid biosynthesis</keyword>
<evidence type="ECO:0000256" key="5">
    <source>
        <dbReference type="ARBA" id="ARBA00023136"/>
    </source>
</evidence>
<feature type="chain" id="PRO_5044924623" description="Phosphatidylserine decarboxylase alpha chain" evidence="11">
    <location>
        <begin position="177"/>
        <end position="235"/>
    </location>
</feature>
<keyword evidence="13" id="KW-0812">Transmembrane</keyword>
<evidence type="ECO:0000256" key="13">
    <source>
        <dbReference type="SAM" id="Phobius"/>
    </source>
</evidence>